<keyword evidence="1" id="KW-0479">Metal-binding</keyword>
<dbReference type="InterPro" id="IPR006121">
    <property type="entry name" value="HMA_dom"/>
</dbReference>
<dbReference type="PROSITE" id="PS01047">
    <property type="entry name" value="HMA_1"/>
    <property type="match status" value="1"/>
</dbReference>
<organism evidence="3 4">
    <name type="scientific">Frankia alni (strain DSM 45986 / CECT 9034 / ACN14a)</name>
    <dbReference type="NCBI Taxonomy" id="326424"/>
    <lineage>
        <taxon>Bacteria</taxon>
        <taxon>Bacillati</taxon>
        <taxon>Actinomycetota</taxon>
        <taxon>Actinomycetes</taxon>
        <taxon>Frankiales</taxon>
        <taxon>Frankiaceae</taxon>
        <taxon>Frankia</taxon>
    </lineage>
</organism>
<dbReference type="Proteomes" id="UP000000657">
    <property type="component" value="Chromosome"/>
</dbReference>
<dbReference type="KEGG" id="fal:FRAAL0988"/>
<dbReference type="AlphaFoldDB" id="Q0RS12"/>
<reference evidence="3 4" key="1">
    <citation type="journal article" date="2007" name="Genome Res.">
        <title>Genome characteristics of facultatively symbiotic Frankia sp. strains reflect host range and host plant biogeography.</title>
        <authorList>
            <person name="Normand P."/>
            <person name="Lapierre P."/>
            <person name="Tisa L.S."/>
            <person name="Gogarten J.P."/>
            <person name="Alloisio N."/>
            <person name="Bagnarol E."/>
            <person name="Bassi C.A."/>
            <person name="Berry A.M."/>
            <person name="Bickhart D.M."/>
            <person name="Choisne N."/>
            <person name="Couloux A."/>
            <person name="Cournoyer B."/>
            <person name="Cruveiller S."/>
            <person name="Daubin V."/>
            <person name="Demange N."/>
            <person name="Francino M.P."/>
            <person name="Goltsman E."/>
            <person name="Huang Y."/>
            <person name="Kopp O.R."/>
            <person name="Labarre L."/>
            <person name="Lapidus A."/>
            <person name="Lavire C."/>
            <person name="Marechal J."/>
            <person name="Martinez M."/>
            <person name="Mastronunzio J.E."/>
            <person name="Mullin B.C."/>
            <person name="Niemann J."/>
            <person name="Pujic P."/>
            <person name="Rawnsley T."/>
            <person name="Rouy Z."/>
            <person name="Schenowitz C."/>
            <person name="Sellstedt A."/>
            <person name="Tavares F."/>
            <person name="Tomkins J.P."/>
            <person name="Vallenet D."/>
            <person name="Valverde C."/>
            <person name="Wall L.G."/>
            <person name="Wang Y."/>
            <person name="Medigue C."/>
            <person name="Benson D.R."/>
        </authorList>
    </citation>
    <scope>NUCLEOTIDE SEQUENCE [LARGE SCALE GENOMIC DNA]</scope>
    <source>
        <strain evidence="4">DSM 45986 / CECT 9034 / ACN14a</strain>
    </source>
</reference>
<keyword evidence="4" id="KW-1185">Reference proteome</keyword>
<dbReference type="HOGENOM" id="CLU_134973_13_0_11"/>
<dbReference type="eggNOG" id="COG2608">
    <property type="taxonomic scope" value="Bacteria"/>
</dbReference>
<feature type="domain" description="HMA" evidence="2">
    <location>
        <begin position="10"/>
        <end position="75"/>
    </location>
</feature>
<gene>
    <name evidence="3" type="ordered locus">FRAAL0988</name>
</gene>
<name>Q0RS12_FRAAA</name>
<dbReference type="Gene3D" id="3.30.70.100">
    <property type="match status" value="1"/>
</dbReference>
<dbReference type="InterPro" id="IPR017969">
    <property type="entry name" value="Heavy-metal-associated_CS"/>
</dbReference>
<dbReference type="STRING" id="326424.FRAAL0988"/>
<dbReference type="SUPFAM" id="SSF55008">
    <property type="entry name" value="HMA, heavy metal-associated domain"/>
    <property type="match status" value="1"/>
</dbReference>
<dbReference type="GO" id="GO:0046872">
    <property type="term" value="F:metal ion binding"/>
    <property type="evidence" value="ECO:0007669"/>
    <property type="project" value="UniProtKB-KW"/>
</dbReference>
<evidence type="ECO:0000313" key="3">
    <source>
        <dbReference type="EMBL" id="CAJ59653.1"/>
    </source>
</evidence>
<dbReference type="CDD" id="cd00371">
    <property type="entry name" value="HMA"/>
    <property type="match status" value="1"/>
</dbReference>
<evidence type="ECO:0000259" key="2">
    <source>
        <dbReference type="PROSITE" id="PS50846"/>
    </source>
</evidence>
<evidence type="ECO:0000256" key="1">
    <source>
        <dbReference type="ARBA" id="ARBA00022723"/>
    </source>
</evidence>
<dbReference type="EMBL" id="CT573213">
    <property type="protein sequence ID" value="CAJ59653.1"/>
    <property type="molecule type" value="Genomic_DNA"/>
</dbReference>
<protein>
    <submittedName>
        <fullName evidence="3">Regulator</fullName>
    </submittedName>
</protein>
<dbReference type="InterPro" id="IPR036163">
    <property type="entry name" value="HMA_dom_sf"/>
</dbReference>
<proteinExistence type="predicted"/>
<dbReference type="Pfam" id="PF00403">
    <property type="entry name" value="HMA"/>
    <property type="match status" value="1"/>
</dbReference>
<evidence type="ECO:0000313" key="4">
    <source>
        <dbReference type="Proteomes" id="UP000000657"/>
    </source>
</evidence>
<accession>Q0RS12</accession>
<dbReference type="PROSITE" id="PS50846">
    <property type="entry name" value="HMA_2"/>
    <property type="match status" value="1"/>
</dbReference>
<sequence length="78" mass="8119">MAEETRTAMTATAYTVTGMTCEHCARSVTEELERLPEVSSVAVDLAGSRVTVVSAGELADGAVREAVTEAGFELVGRA</sequence>